<evidence type="ECO:0000256" key="4">
    <source>
        <dbReference type="SAM" id="MobiDB-lite"/>
    </source>
</evidence>
<dbReference type="GO" id="GO:0008033">
    <property type="term" value="P:tRNA processing"/>
    <property type="evidence" value="ECO:0000318"/>
    <property type="project" value="GO_Central"/>
</dbReference>
<dbReference type="OMA" id="ANEDNHE"/>
<accession>A0A1Y1II42</accession>
<feature type="compositionally biased region" description="Basic residues" evidence="4">
    <location>
        <begin position="380"/>
        <end position="394"/>
    </location>
</feature>
<dbReference type="Pfam" id="PF01876">
    <property type="entry name" value="RNase_P_p30"/>
    <property type="match status" value="1"/>
</dbReference>
<evidence type="ECO:0000256" key="2">
    <source>
        <dbReference type="ARBA" id="ARBA00007331"/>
    </source>
</evidence>
<evidence type="ECO:0000313" key="6">
    <source>
        <dbReference type="Proteomes" id="UP000054558"/>
    </source>
</evidence>
<evidence type="ECO:0000313" key="5">
    <source>
        <dbReference type="EMBL" id="GAQ90373.1"/>
    </source>
</evidence>
<name>A0A1Y1II42_KLENI</name>
<dbReference type="AlphaFoldDB" id="A0A1Y1II42"/>
<dbReference type="GO" id="GO:0003723">
    <property type="term" value="F:RNA binding"/>
    <property type="evidence" value="ECO:0000318"/>
    <property type="project" value="GO_Central"/>
</dbReference>
<feature type="compositionally biased region" description="Polar residues" evidence="4">
    <location>
        <begin position="336"/>
        <end position="355"/>
    </location>
</feature>
<evidence type="ECO:0000256" key="3">
    <source>
        <dbReference type="ARBA" id="ARBA00022694"/>
    </source>
</evidence>
<keyword evidence="3" id="KW-0819">tRNA processing</keyword>
<feature type="region of interest" description="Disordered" evidence="4">
    <location>
        <begin position="313"/>
        <end position="394"/>
    </location>
</feature>
<proteinExistence type="inferred from homology"/>
<dbReference type="STRING" id="105231.A0A1Y1II42"/>
<comment type="subcellular location">
    <subcellularLocation>
        <location evidence="1">Nucleus</location>
    </subcellularLocation>
</comment>
<dbReference type="PANTHER" id="PTHR13031">
    <property type="entry name" value="RIBONUCLEASE P SUBUNIT P30"/>
    <property type="match status" value="1"/>
</dbReference>
<organism evidence="5 6">
    <name type="scientific">Klebsormidium nitens</name>
    <name type="common">Green alga</name>
    <name type="synonym">Ulothrix nitens</name>
    <dbReference type="NCBI Taxonomy" id="105231"/>
    <lineage>
        <taxon>Eukaryota</taxon>
        <taxon>Viridiplantae</taxon>
        <taxon>Streptophyta</taxon>
        <taxon>Klebsormidiophyceae</taxon>
        <taxon>Klebsormidiales</taxon>
        <taxon>Klebsormidiaceae</taxon>
        <taxon>Klebsormidium</taxon>
    </lineage>
</organism>
<sequence>MFFDLNLPNDGKNELLRRAMVAQAICSGYDGVAHNHTVAGRMMTSDDTCKSQPVKLESAIAAAAGVAGAARSLQSIGADRSGPGFQQLNRITMVIEDASQASSLSSANPVLASYDIVAVEPTNARTFMQACTSLEVDLIALSLGSRRSFRFRQQDVRAALDRGLHFEISYSGLFQDGQSRRQLLTNAQALVKMTRGKNIILSSGASQTTDLRNPYDVRNLATLLGLNFAHAKAATSQRATAVILRGETRRSTLRGAVAVQTLPTPPSRPSANAERQETGGARPVDEGLSTSEVGVSAMEIEQATGELTRLANETSGGQEGDEHNGRAHSGLPSALLGQSSQASPSAFSTQATLSVASGEVDGEWTTVQGRSKAGRASASKQRRKQRNRFMKIQL</sequence>
<dbReference type="EMBL" id="DF237581">
    <property type="protein sequence ID" value="GAQ90373.1"/>
    <property type="molecule type" value="Genomic_DNA"/>
</dbReference>
<feature type="region of interest" description="Disordered" evidence="4">
    <location>
        <begin position="254"/>
        <end position="292"/>
    </location>
</feature>
<dbReference type="InterPro" id="IPR016195">
    <property type="entry name" value="Pol/histidinol_Pase-like"/>
</dbReference>
<comment type="similarity">
    <text evidence="2">Belongs to the eukaryotic/archaeal RNase P protein component 3 family.</text>
</comment>
<dbReference type="PANTHER" id="PTHR13031:SF0">
    <property type="entry name" value="RIBONUCLEASE P PROTEIN SUBUNIT P30"/>
    <property type="match status" value="1"/>
</dbReference>
<keyword evidence="6" id="KW-1185">Reference proteome</keyword>
<reference evidence="5 6" key="1">
    <citation type="journal article" date="2014" name="Nat. Commun.">
        <title>Klebsormidium flaccidum genome reveals primary factors for plant terrestrial adaptation.</title>
        <authorList>
            <person name="Hori K."/>
            <person name="Maruyama F."/>
            <person name="Fujisawa T."/>
            <person name="Togashi T."/>
            <person name="Yamamoto N."/>
            <person name="Seo M."/>
            <person name="Sato S."/>
            <person name="Yamada T."/>
            <person name="Mori H."/>
            <person name="Tajima N."/>
            <person name="Moriyama T."/>
            <person name="Ikeuchi M."/>
            <person name="Watanabe M."/>
            <person name="Wada H."/>
            <person name="Kobayashi K."/>
            <person name="Saito M."/>
            <person name="Masuda T."/>
            <person name="Sasaki-Sekimoto Y."/>
            <person name="Mashiguchi K."/>
            <person name="Awai K."/>
            <person name="Shimojima M."/>
            <person name="Masuda S."/>
            <person name="Iwai M."/>
            <person name="Nobusawa T."/>
            <person name="Narise T."/>
            <person name="Kondo S."/>
            <person name="Saito H."/>
            <person name="Sato R."/>
            <person name="Murakawa M."/>
            <person name="Ihara Y."/>
            <person name="Oshima-Yamada Y."/>
            <person name="Ohtaka K."/>
            <person name="Satoh M."/>
            <person name="Sonobe K."/>
            <person name="Ishii M."/>
            <person name="Ohtani R."/>
            <person name="Kanamori-Sato M."/>
            <person name="Honoki R."/>
            <person name="Miyazaki D."/>
            <person name="Mochizuki H."/>
            <person name="Umetsu J."/>
            <person name="Higashi K."/>
            <person name="Shibata D."/>
            <person name="Kamiya Y."/>
            <person name="Sato N."/>
            <person name="Nakamura Y."/>
            <person name="Tabata S."/>
            <person name="Ida S."/>
            <person name="Kurokawa K."/>
            <person name="Ohta H."/>
        </authorList>
    </citation>
    <scope>NUCLEOTIDE SEQUENCE [LARGE SCALE GENOMIC DNA]</scope>
    <source>
        <strain evidence="5 6">NIES-2285</strain>
    </source>
</reference>
<dbReference type="Gene3D" id="3.20.20.140">
    <property type="entry name" value="Metal-dependent hydrolases"/>
    <property type="match status" value="1"/>
</dbReference>
<dbReference type="SUPFAM" id="SSF89550">
    <property type="entry name" value="PHP domain-like"/>
    <property type="match status" value="1"/>
</dbReference>
<evidence type="ECO:0000256" key="1">
    <source>
        <dbReference type="ARBA" id="ARBA00004123"/>
    </source>
</evidence>
<protein>
    <submittedName>
        <fullName evidence="5">Ribonuclease</fullName>
    </submittedName>
</protein>
<dbReference type="Proteomes" id="UP000054558">
    <property type="component" value="Unassembled WGS sequence"/>
</dbReference>
<dbReference type="InterPro" id="IPR002738">
    <property type="entry name" value="RNase_P_p30"/>
</dbReference>
<gene>
    <name evidence="5" type="ORF">KFL_006320120</name>
</gene>
<dbReference type="GO" id="GO:0005655">
    <property type="term" value="C:nucleolar ribonuclease P complex"/>
    <property type="evidence" value="ECO:0000318"/>
    <property type="project" value="GO_Central"/>
</dbReference>
<dbReference type="OrthoDB" id="17948at2759"/>